<evidence type="ECO:0000313" key="2">
    <source>
        <dbReference type="Proteomes" id="UP001217485"/>
    </source>
</evidence>
<proteinExistence type="predicted"/>
<accession>A0ABT5CJ88</accession>
<gene>
    <name evidence="1" type="ORF">POL72_45965</name>
</gene>
<evidence type="ECO:0000313" key="1">
    <source>
        <dbReference type="EMBL" id="MDC0685147.1"/>
    </source>
</evidence>
<name>A0ABT5CJ88_9BACT</name>
<keyword evidence="2" id="KW-1185">Reference proteome</keyword>
<dbReference type="RefSeq" id="WP_272103255.1">
    <property type="nucleotide sequence ID" value="NZ_JAQNDK010000006.1"/>
</dbReference>
<dbReference type="EMBL" id="JAQNDK010000006">
    <property type="protein sequence ID" value="MDC0685147.1"/>
    <property type="molecule type" value="Genomic_DNA"/>
</dbReference>
<sequence length="190" mass="19883">MTRKFSLPLLHLGRADRATAPASTTPTVDAVRERLGGRASTEPGVGELVQLTTAAGEALPGVVLYRRGTTVDVWIDTTTTTSSTQDEARSSARAQAVAGRGVVHRARPANLAPLRAGAPDSLLAVAADARVFAALSEGQRIRFQDGGDLAEGTLVEKCRFGGLVQRDDGALLGVGFRRLWPAQADGAARN</sequence>
<comment type="caution">
    <text evidence="1">The sequence shown here is derived from an EMBL/GenBank/DDBJ whole genome shotgun (WGS) entry which is preliminary data.</text>
</comment>
<dbReference type="Proteomes" id="UP001217485">
    <property type="component" value="Unassembled WGS sequence"/>
</dbReference>
<organism evidence="1 2">
    <name type="scientific">Sorangium atrum</name>
    <dbReference type="NCBI Taxonomy" id="2995308"/>
    <lineage>
        <taxon>Bacteria</taxon>
        <taxon>Pseudomonadati</taxon>
        <taxon>Myxococcota</taxon>
        <taxon>Polyangia</taxon>
        <taxon>Polyangiales</taxon>
        <taxon>Polyangiaceae</taxon>
        <taxon>Sorangium</taxon>
    </lineage>
</organism>
<protein>
    <submittedName>
        <fullName evidence="1">Uncharacterized protein</fullName>
    </submittedName>
</protein>
<reference evidence="1 2" key="1">
    <citation type="submission" date="2023-01" db="EMBL/GenBank/DDBJ databases">
        <title>Minimal conservation of predation-associated metabolite biosynthetic gene clusters underscores biosynthetic potential of Myxococcota including descriptions for ten novel species: Archangium lansinium sp. nov., Myxococcus landrumus sp. nov., Nannocystis bai.</title>
        <authorList>
            <person name="Ahearne A."/>
            <person name="Stevens C."/>
            <person name="Dowd S."/>
        </authorList>
    </citation>
    <scope>NUCLEOTIDE SEQUENCE [LARGE SCALE GENOMIC DNA]</scope>
    <source>
        <strain evidence="1 2">WIWO2</strain>
    </source>
</reference>